<protein>
    <submittedName>
        <fullName evidence="2">Uncharacterized protein</fullName>
    </submittedName>
</protein>
<dbReference type="AlphaFoldDB" id="A0A4Y2N4J7"/>
<feature type="region of interest" description="Disordered" evidence="1">
    <location>
        <begin position="171"/>
        <end position="484"/>
    </location>
</feature>
<evidence type="ECO:0000313" key="2">
    <source>
        <dbReference type="EMBL" id="GBN32726.1"/>
    </source>
</evidence>
<organism evidence="2 3">
    <name type="scientific">Araneus ventricosus</name>
    <name type="common">Orbweaver spider</name>
    <name type="synonym">Epeira ventricosa</name>
    <dbReference type="NCBI Taxonomy" id="182803"/>
    <lineage>
        <taxon>Eukaryota</taxon>
        <taxon>Metazoa</taxon>
        <taxon>Ecdysozoa</taxon>
        <taxon>Arthropoda</taxon>
        <taxon>Chelicerata</taxon>
        <taxon>Arachnida</taxon>
        <taxon>Araneae</taxon>
        <taxon>Araneomorphae</taxon>
        <taxon>Entelegynae</taxon>
        <taxon>Araneoidea</taxon>
        <taxon>Araneidae</taxon>
        <taxon>Araneus</taxon>
    </lineage>
</organism>
<feature type="compositionally biased region" description="Low complexity" evidence="1">
    <location>
        <begin position="348"/>
        <end position="360"/>
    </location>
</feature>
<feature type="compositionally biased region" description="Low complexity" evidence="1">
    <location>
        <begin position="75"/>
        <end position="87"/>
    </location>
</feature>
<evidence type="ECO:0000256" key="1">
    <source>
        <dbReference type="SAM" id="MobiDB-lite"/>
    </source>
</evidence>
<dbReference type="EMBL" id="BGPR01008281">
    <property type="protein sequence ID" value="GBN32726.1"/>
    <property type="molecule type" value="Genomic_DNA"/>
</dbReference>
<proteinExistence type="predicted"/>
<accession>A0A4Y2N4J7</accession>
<feature type="compositionally biased region" description="Basic and acidic residues" evidence="1">
    <location>
        <begin position="428"/>
        <end position="447"/>
    </location>
</feature>
<feature type="compositionally biased region" description="Polar residues" evidence="1">
    <location>
        <begin position="223"/>
        <end position="236"/>
    </location>
</feature>
<comment type="caution">
    <text evidence="2">The sequence shown here is derived from an EMBL/GenBank/DDBJ whole genome shotgun (WGS) entry which is preliminary data.</text>
</comment>
<dbReference type="OrthoDB" id="10668157at2759"/>
<keyword evidence="3" id="KW-1185">Reference proteome</keyword>
<dbReference type="Proteomes" id="UP000499080">
    <property type="component" value="Unassembled WGS sequence"/>
</dbReference>
<sequence length="484" mass="50981">MADEHVEGNSPRSTSEATPPHVDDSPEMVSHPSPPEEERVTSSTDRQPSEIADSPDEQRVSSTFQQELNDGAGPSSRESAAGQSSSEHAPEIENQPNPDEPSNPVIRQLLQVSTPLLQRDEPDLSRAGEAGIHIGLVRAAIEAVQTSLEAARIKAAEGGQIGSQEIAKYAAKRNVDEKSDDSNQQFDVEELSPASKSSENVDLGSDLSPTWSGVSGEERRDSGSSATEDTGLGSDSSPRRGDVIEEESSLGIGAEENASLERESSASRTGVATLSSGTGATEDVGLKSELSASRTGAAMPGSGTGTTEDVGFKSELSASRSDAAMPVSAVGATKNVGLKSELSPSKTVASSVEGSGSASGTPEMARDSLMSPKRKSPTKVQHLPPKRSAPFTSPGGLQKQSDSHMSTLLEELDIKEAKVKPGSSEPISGHEQKSMEMEESNDSQKEETEQESNMEVQETDSQKERGETAEKYPKNDDTGMEDSD</sequence>
<name>A0A4Y2N4J7_ARAVE</name>
<feature type="compositionally biased region" description="Polar residues" evidence="1">
    <location>
        <begin position="266"/>
        <end position="279"/>
    </location>
</feature>
<gene>
    <name evidence="2" type="ORF">AVEN_47166_1</name>
</gene>
<evidence type="ECO:0000313" key="3">
    <source>
        <dbReference type="Proteomes" id="UP000499080"/>
    </source>
</evidence>
<reference evidence="2 3" key="1">
    <citation type="journal article" date="2019" name="Sci. Rep.">
        <title>Orb-weaving spider Araneus ventricosus genome elucidates the spidroin gene catalogue.</title>
        <authorList>
            <person name="Kono N."/>
            <person name="Nakamura H."/>
            <person name="Ohtoshi R."/>
            <person name="Moran D.A.P."/>
            <person name="Shinohara A."/>
            <person name="Yoshida Y."/>
            <person name="Fujiwara M."/>
            <person name="Mori M."/>
            <person name="Tomita M."/>
            <person name="Arakawa K."/>
        </authorList>
    </citation>
    <scope>NUCLEOTIDE SEQUENCE [LARGE SCALE GENOMIC DNA]</scope>
</reference>
<feature type="region of interest" description="Disordered" evidence="1">
    <location>
        <begin position="1"/>
        <end position="104"/>
    </location>
</feature>
<feature type="compositionally biased region" description="Basic and acidic residues" evidence="1">
    <location>
        <begin position="460"/>
        <end position="477"/>
    </location>
</feature>